<dbReference type="PANTHER" id="PTHR31021">
    <property type="entry name" value="ADENOMATOSIS POLYPOSIS COLI DOWN-REGULATED 1"/>
    <property type="match status" value="1"/>
</dbReference>
<sequence>MARPAVLRPRKALPLHLTGEWVSTRCEVRPMGLFLRRRFTVSGRSWHAEFRFFSDPTCITPSLLAAAEGKYSLAEKSTGRIPGAVDFNFELERAFLTLFENGLVESLQNDGSCGPPGIWQVGIARDLTPAGGCPALGIVVPTTEYELVRLEPDQYGNVLLLLGQSEERKTGLKERPTSFQPPLLQCASPEFPLTHFLNSYNTAVTSHLRFSLIIAVLLNIFLL</sequence>
<dbReference type="GO" id="GO:0005886">
    <property type="term" value="C:plasma membrane"/>
    <property type="evidence" value="ECO:0007669"/>
    <property type="project" value="InterPro"/>
</dbReference>
<accession>A0AAW1CY64</accession>
<evidence type="ECO:0000256" key="3">
    <source>
        <dbReference type="ARBA" id="ARBA00022729"/>
    </source>
</evidence>
<keyword evidence="4" id="KW-0472">Membrane</keyword>
<organism evidence="7 8">
    <name type="scientific">Rhynocoris fuscipes</name>
    <dbReference type="NCBI Taxonomy" id="488301"/>
    <lineage>
        <taxon>Eukaryota</taxon>
        <taxon>Metazoa</taxon>
        <taxon>Ecdysozoa</taxon>
        <taxon>Arthropoda</taxon>
        <taxon>Hexapoda</taxon>
        <taxon>Insecta</taxon>
        <taxon>Pterygota</taxon>
        <taxon>Neoptera</taxon>
        <taxon>Paraneoptera</taxon>
        <taxon>Hemiptera</taxon>
        <taxon>Heteroptera</taxon>
        <taxon>Panheteroptera</taxon>
        <taxon>Cimicomorpha</taxon>
        <taxon>Reduviidae</taxon>
        <taxon>Harpactorinae</taxon>
        <taxon>Harpactorini</taxon>
        <taxon>Rhynocoris</taxon>
    </lineage>
</organism>
<evidence type="ECO:0000256" key="2">
    <source>
        <dbReference type="ARBA" id="ARBA00022692"/>
    </source>
</evidence>
<evidence type="ECO:0000256" key="1">
    <source>
        <dbReference type="ARBA" id="ARBA00004167"/>
    </source>
</evidence>
<evidence type="ECO:0000313" key="8">
    <source>
        <dbReference type="Proteomes" id="UP001461498"/>
    </source>
</evidence>
<proteinExistence type="predicted"/>
<dbReference type="Pfam" id="PF14921">
    <property type="entry name" value="APCDDC"/>
    <property type="match status" value="1"/>
</dbReference>
<reference evidence="7 8" key="1">
    <citation type="submission" date="2022-12" db="EMBL/GenBank/DDBJ databases">
        <title>Chromosome-level genome assembly of true bugs.</title>
        <authorList>
            <person name="Ma L."/>
            <person name="Li H."/>
        </authorList>
    </citation>
    <scope>NUCLEOTIDE SEQUENCE [LARGE SCALE GENOMIC DNA]</scope>
    <source>
        <strain evidence="7">Lab_2022b</strain>
    </source>
</reference>
<comment type="subcellular location">
    <subcellularLocation>
        <location evidence="1">Membrane</location>
        <topology evidence="1">Single-pass membrane protein</topology>
    </subcellularLocation>
</comment>
<dbReference type="GO" id="GO:0017147">
    <property type="term" value="F:Wnt-protein binding"/>
    <property type="evidence" value="ECO:0007669"/>
    <property type="project" value="InterPro"/>
</dbReference>
<keyword evidence="5" id="KW-0325">Glycoprotein</keyword>
<feature type="domain" description="APCDD1" evidence="6">
    <location>
        <begin position="3"/>
        <end position="210"/>
    </location>
</feature>
<dbReference type="InterPro" id="IPR029405">
    <property type="entry name" value="APCDD1_dom"/>
</dbReference>
<dbReference type="InterPro" id="IPR042425">
    <property type="entry name" value="APCDD1"/>
</dbReference>
<dbReference type="AlphaFoldDB" id="A0AAW1CY64"/>
<dbReference type="PANTHER" id="PTHR31021:SF1">
    <property type="entry name" value="CHROMOSOME UNDETERMINED SCAFFOLD_56, WHOLE GENOME SHOTGUN SEQUENCE"/>
    <property type="match status" value="1"/>
</dbReference>
<comment type="caution">
    <text evidence="7">The sequence shown here is derived from an EMBL/GenBank/DDBJ whole genome shotgun (WGS) entry which is preliminary data.</text>
</comment>
<dbReference type="EMBL" id="JAPXFL010000008">
    <property type="protein sequence ID" value="KAK9502748.1"/>
    <property type="molecule type" value="Genomic_DNA"/>
</dbReference>
<keyword evidence="8" id="KW-1185">Reference proteome</keyword>
<gene>
    <name evidence="7" type="ORF">O3M35_011458</name>
</gene>
<evidence type="ECO:0000256" key="4">
    <source>
        <dbReference type="ARBA" id="ARBA00023136"/>
    </source>
</evidence>
<keyword evidence="3" id="KW-0732">Signal</keyword>
<protein>
    <recommendedName>
        <fullName evidence="6">APCDD1 domain-containing protein</fullName>
    </recommendedName>
</protein>
<evidence type="ECO:0000256" key="5">
    <source>
        <dbReference type="ARBA" id="ARBA00023180"/>
    </source>
</evidence>
<evidence type="ECO:0000259" key="6">
    <source>
        <dbReference type="SMART" id="SM01352"/>
    </source>
</evidence>
<dbReference type="Proteomes" id="UP001461498">
    <property type="component" value="Unassembled WGS sequence"/>
</dbReference>
<dbReference type="SMART" id="SM01352">
    <property type="entry name" value="APCDDC"/>
    <property type="match status" value="1"/>
</dbReference>
<evidence type="ECO:0000313" key="7">
    <source>
        <dbReference type="EMBL" id="KAK9502748.1"/>
    </source>
</evidence>
<keyword evidence="2" id="KW-0812">Transmembrane</keyword>
<name>A0AAW1CY64_9HEMI</name>
<dbReference type="GO" id="GO:0030178">
    <property type="term" value="P:negative regulation of Wnt signaling pathway"/>
    <property type="evidence" value="ECO:0007669"/>
    <property type="project" value="InterPro"/>
</dbReference>